<feature type="transmembrane region" description="Helical" evidence="1">
    <location>
        <begin position="21"/>
        <end position="37"/>
    </location>
</feature>
<evidence type="ECO:0000313" key="4">
    <source>
        <dbReference type="WBParaSite" id="BTMF_0001376501-mRNA-1"/>
    </source>
</evidence>
<dbReference type="Proteomes" id="UP000280834">
    <property type="component" value="Unassembled WGS sequence"/>
</dbReference>
<accession>A0A0R3R178</accession>
<evidence type="ECO:0000256" key="1">
    <source>
        <dbReference type="SAM" id="Phobius"/>
    </source>
</evidence>
<evidence type="ECO:0000313" key="3">
    <source>
        <dbReference type="Proteomes" id="UP000280834"/>
    </source>
</evidence>
<keyword evidence="1" id="KW-1133">Transmembrane helix</keyword>
<keyword evidence="1" id="KW-0472">Membrane</keyword>
<dbReference type="EMBL" id="UZAG01018574">
    <property type="protein sequence ID" value="VDO40157.1"/>
    <property type="molecule type" value="Genomic_DNA"/>
</dbReference>
<name>A0A0R3R178_9BILA</name>
<protein>
    <submittedName>
        <fullName evidence="2 4">Uncharacterized protein</fullName>
    </submittedName>
</protein>
<keyword evidence="3" id="KW-1185">Reference proteome</keyword>
<proteinExistence type="predicted"/>
<reference evidence="4" key="1">
    <citation type="submission" date="2017-02" db="UniProtKB">
        <authorList>
            <consortium name="WormBaseParasite"/>
        </authorList>
    </citation>
    <scope>IDENTIFICATION</scope>
</reference>
<dbReference type="WBParaSite" id="BTMF_0001376501-mRNA-1">
    <property type="protein sequence ID" value="BTMF_0001376501-mRNA-1"/>
    <property type="gene ID" value="BTMF_0001376501"/>
</dbReference>
<evidence type="ECO:0000313" key="2">
    <source>
        <dbReference type="EMBL" id="VDO40157.1"/>
    </source>
</evidence>
<organism evidence="4">
    <name type="scientific">Brugia timori</name>
    <dbReference type="NCBI Taxonomy" id="42155"/>
    <lineage>
        <taxon>Eukaryota</taxon>
        <taxon>Metazoa</taxon>
        <taxon>Ecdysozoa</taxon>
        <taxon>Nematoda</taxon>
        <taxon>Chromadorea</taxon>
        <taxon>Rhabditida</taxon>
        <taxon>Spirurina</taxon>
        <taxon>Spiruromorpha</taxon>
        <taxon>Filarioidea</taxon>
        <taxon>Onchocercidae</taxon>
        <taxon>Brugia</taxon>
    </lineage>
</organism>
<keyword evidence="1" id="KW-0812">Transmembrane</keyword>
<gene>
    <name evidence="2" type="ORF">BTMF_LOCUS11764</name>
</gene>
<dbReference type="AlphaFoldDB" id="A0A0R3R178"/>
<reference evidence="2 3" key="2">
    <citation type="submission" date="2018-11" db="EMBL/GenBank/DDBJ databases">
        <authorList>
            <consortium name="Pathogen Informatics"/>
        </authorList>
    </citation>
    <scope>NUCLEOTIDE SEQUENCE [LARGE SCALE GENOMIC DNA]</scope>
</reference>
<sequence length="38" mass="4512">MHAPNKVKSSINRMLLILRKLLFLSFPYYPVMIQLTFS</sequence>